<comment type="catalytic activity">
    <reaction evidence="6">
        <text>L-threonylcarbamoyladenylate + adenosine(37) in tRNA = N(6)-L-threonylcarbamoyladenosine(37) in tRNA + AMP + H(+)</text>
        <dbReference type="Rhea" id="RHEA:37059"/>
        <dbReference type="Rhea" id="RHEA-COMP:10162"/>
        <dbReference type="Rhea" id="RHEA-COMP:10163"/>
        <dbReference type="ChEBI" id="CHEBI:15378"/>
        <dbReference type="ChEBI" id="CHEBI:73682"/>
        <dbReference type="ChEBI" id="CHEBI:74411"/>
        <dbReference type="ChEBI" id="CHEBI:74418"/>
        <dbReference type="ChEBI" id="CHEBI:456215"/>
        <dbReference type="EC" id="2.3.1.234"/>
    </reaction>
</comment>
<evidence type="ECO:0000313" key="9">
    <source>
        <dbReference type="Proteomes" id="UP000095765"/>
    </source>
</evidence>
<dbReference type="GO" id="GO:0061711">
    <property type="term" value="F:tRNA N(6)-L-threonylcarbamoyladenine synthase activity"/>
    <property type="evidence" value="ECO:0007669"/>
    <property type="project" value="UniProtKB-EC"/>
</dbReference>
<dbReference type="OrthoDB" id="1675500at2"/>
<dbReference type="Proteomes" id="UP000095765">
    <property type="component" value="Unassembled WGS sequence"/>
</dbReference>
<dbReference type="InterPro" id="IPR043129">
    <property type="entry name" value="ATPase_NBD"/>
</dbReference>
<dbReference type="PANTHER" id="PTHR11735:SF11">
    <property type="entry name" value="TRNA THREONYLCARBAMOYLADENOSINE BIOSYNTHESIS PROTEIN TSAB"/>
    <property type="match status" value="1"/>
</dbReference>
<dbReference type="Pfam" id="PF00814">
    <property type="entry name" value="TsaD"/>
    <property type="match status" value="1"/>
</dbReference>
<dbReference type="PRINTS" id="PR00789">
    <property type="entry name" value="OSIALOPTASE"/>
</dbReference>
<keyword evidence="4" id="KW-0479">Metal-binding</keyword>
<dbReference type="GO" id="GO:0008033">
    <property type="term" value="P:tRNA processing"/>
    <property type="evidence" value="ECO:0007669"/>
    <property type="project" value="UniProtKB-KW"/>
</dbReference>
<dbReference type="AlphaFoldDB" id="A0A174PBF0"/>
<dbReference type="InterPro" id="IPR017861">
    <property type="entry name" value="KAE1/TsaD"/>
</dbReference>
<dbReference type="GO" id="GO:0005829">
    <property type="term" value="C:cytosol"/>
    <property type="evidence" value="ECO:0007669"/>
    <property type="project" value="TreeGrafter"/>
</dbReference>
<accession>A0A174PBF0</accession>
<dbReference type="RefSeq" id="WP_055244605.1">
    <property type="nucleotide sequence ID" value="NZ_CABIWA010000009.1"/>
</dbReference>
<dbReference type="InterPro" id="IPR000905">
    <property type="entry name" value="Gcp-like_dom"/>
</dbReference>
<evidence type="ECO:0000313" key="8">
    <source>
        <dbReference type="EMBL" id="CUP56387.1"/>
    </source>
</evidence>
<keyword evidence="5" id="KW-0012">Acyltransferase</keyword>
<gene>
    <name evidence="8" type="primary">gcp_1</name>
    <name evidence="8" type="ORF">ERS852551_01194</name>
</gene>
<proteinExistence type="predicted"/>
<evidence type="ECO:0000259" key="7">
    <source>
        <dbReference type="Pfam" id="PF00814"/>
    </source>
</evidence>
<keyword evidence="3" id="KW-0819">tRNA processing</keyword>
<feature type="domain" description="Gcp-like" evidence="7">
    <location>
        <begin position="50"/>
        <end position="301"/>
    </location>
</feature>
<evidence type="ECO:0000256" key="5">
    <source>
        <dbReference type="ARBA" id="ARBA00023315"/>
    </source>
</evidence>
<dbReference type="SUPFAM" id="SSF53067">
    <property type="entry name" value="Actin-like ATPase domain"/>
    <property type="match status" value="1"/>
</dbReference>
<protein>
    <recommendedName>
        <fullName evidence="1">N(6)-L-threonylcarbamoyladenine synthase</fullName>
        <ecNumber evidence="1">2.3.1.234</ecNumber>
    </recommendedName>
</protein>
<dbReference type="EC" id="2.3.1.234" evidence="1"/>
<evidence type="ECO:0000256" key="1">
    <source>
        <dbReference type="ARBA" id="ARBA00012156"/>
    </source>
</evidence>
<evidence type="ECO:0000256" key="4">
    <source>
        <dbReference type="ARBA" id="ARBA00022723"/>
    </source>
</evidence>
<organism evidence="8 9">
    <name type="scientific">Anaerotruncus colihominis</name>
    <dbReference type="NCBI Taxonomy" id="169435"/>
    <lineage>
        <taxon>Bacteria</taxon>
        <taxon>Bacillati</taxon>
        <taxon>Bacillota</taxon>
        <taxon>Clostridia</taxon>
        <taxon>Eubacteriales</taxon>
        <taxon>Oscillospiraceae</taxon>
        <taxon>Anaerotruncus</taxon>
    </lineage>
</organism>
<dbReference type="Gene3D" id="3.30.420.40">
    <property type="match status" value="2"/>
</dbReference>
<evidence type="ECO:0000256" key="6">
    <source>
        <dbReference type="ARBA" id="ARBA00048117"/>
    </source>
</evidence>
<name>A0A174PBF0_9FIRM</name>
<evidence type="ECO:0000256" key="2">
    <source>
        <dbReference type="ARBA" id="ARBA00022679"/>
    </source>
</evidence>
<dbReference type="EMBL" id="CZBE01000007">
    <property type="protein sequence ID" value="CUP56387.1"/>
    <property type="molecule type" value="Genomic_DNA"/>
</dbReference>
<dbReference type="PANTHER" id="PTHR11735">
    <property type="entry name" value="TRNA N6-ADENOSINE THREONYLCARBAMOYLTRANSFERASE"/>
    <property type="match status" value="1"/>
</dbReference>
<evidence type="ECO:0000256" key="3">
    <source>
        <dbReference type="ARBA" id="ARBA00022694"/>
    </source>
</evidence>
<sequence>MARYLGIDTSNYTTSVALYNSASGEVWQRKQLLPVKDGALGLRQSDAVFSHVKQLGALIESLFQEHGGAPDGIGVSVRPRDAEGSYMPCFLVGETAARCVAAVCGVPLSCVSHQAGHIAAALYSTGRLDLIGQRFAAFHLSGGTTECVIVQPRTGNPLTVNLFAQSLDLKAGQAVDRVGGMLGLPFPAGPRLEELARRSKKTFRIKAASKGADCSLSGIENKCRSMLDAGEVPCDVARFCLDSILAALTHMTVSVRNAYGEIPLVYAGGVMSNAMIRTAMETRFGGLFAQPQFSADNAAGTAVLARVMQEDSV</sequence>
<reference evidence="8 9" key="1">
    <citation type="submission" date="2015-09" db="EMBL/GenBank/DDBJ databases">
        <authorList>
            <consortium name="Pathogen Informatics"/>
        </authorList>
    </citation>
    <scope>NUCLEOTIDE SEQUENCE [LARGE SCALE GENOMIC DNA]</scope>
    <source>
        <strain evidence="8 9">2789STDY5834939</strain>
    </source>
</reference>
<keyword evidence="2" id="KW-0808">Transferase</keyword>
<dbReference type="GO" id="GO:0046872">
    <property type="term" value="F:metal ion binding"/>
    <property type="evidence" value="ECO:0007669"/>
    <property type="project" value="UniProtKB-KW"/>
</dbReference>